<name>A0A6J5UGB6_PRUAR</name>
<evidence type="ECO:0000313" key="3">
    <source>
        <dbReference type="Proteomes" id="UP000507222"/>
    </source>
</evidence>
<dbReference type="AlphaFoldDB" id="A0A6J5UGB6"/>
<proteinExistence type="predicted"/>
<dbReference type="EMBL" id="CAEKDK010000003">
    <property type="protein sequence ID" value="CAB4273228.1"/>
    <property type="molecule type" value="Genomic_DNA"/>
</dbReference>
<organism evidence="2 3">
    <name type="scientific">Prunus armeniaca</name>
    <name type="common">Apricot</name>
    <name type="synonym">Armeniaca vulgaris</name>
    <dbReference type="NCBI Taxonomy" id="36596"/>
    <lineage>
        <taxon>Eukaryota</taxon>
        <taxon>Viridiplantae</taxon>
        <taxon>Streptophyta</taxon>
        <taxon>Embryophyta</taxon>
        <taxon>Tracheophyta</taxon>
        <taxon>Spermatophyta</taxon>
        <taxon>Magnoliopsida</taxon>
        <taxon>eudicotyledons</taxon>
        <taxon>Gunneridae</taxon>
        <taxon>Pentapetalae</taxon>
        <taxon>rosids</taxon>
        <taxon>fabids</taxon>
        <taxon>Rosales</taxon>
        <taxon>Rosaceae</taxon>
        <taxon>Amygdaloideae</taxon>
        <taxon>Amygdaleae</taxon>
        <taxon>Prunus</taxon>
    </lineage>
</organism>
<gene>
    <name evidence="2" type="ORF">CURHAP_LOCUS20524</name>
</gene>
<sequence length="60" mass="6794">MGILIGAFLILPIPQLAIVVFFFKSGGSGHFGQRVTTVNVFLVMHYLTRVFLIYRFGNYL</sequence>
<accession>A0A6J5UGB6</accession>
<dbReference type="Proteomes" id="UP000507222">
    <property type="component" value="Unassembled WGS sequence"/>
</dbReference>
<evidence type="ECO:0000313" key="2">
    <source>
        <dbReference type="EMBL" id="CAB4273228.1"/>
    </source>
</evidence>
<protein>
    <submittedName>
        <fullName evidence="2">Uncharacterized protein</fullName>
    </submittedName>
</protein>
<feature type="transmembrane region" description="Helical" evidence="1">
    <location>
        <begin position="35"/>
        <end position="54"/>
    </location>
</feature>
<feature type="transmembrane region" description="Helical" evidence="1">
    <location>
        <begin position="6"/>
        <end position="23"/>
    </location>
</feature>
<keyword evidence="1" id="KW-0472">Membrane</keyword>
<keyword evidence="1" id="KW-1133">Transmembrane helix</keyword>
<evidence type="ECO:0000256" key="1">
    <source>
        <dbReference type="SAM" id="Phobius"/>
    </source>
</evidence>
<reference evidence="2 3" key="1">
    <citation type="submission" date="2020-05" db="EMBL/GenBank/DDBJ databases">
        <authorList>
            <person name="Campoy J."/>
            <person name="Schneeberger K."/>
            <person name="Spophaly S."/>
        </authorList>
    </citation>
    <scope>NUCLEOTIDE SEQUENCE [LARGE SCALE GENOMIC DNA]</scope>
    <source>
        <strain evidence="2">PruArmRojPasFocal</strain>
    </source>
</reference>
<keyword evidence="1" id="KW-0812">Transmembrane</keyword>